<dbReference type="Pfam" id="PF05036">
    <property type="entry name" value="SPOR"/>
    <property type="match status" value="1"/>
</dbReference>
<feature type="domain" description="SPOR" evidence="3">
    <location>
        <begin position="389"/>
        <end position="468"/>
    </location>
</feature>
<dbReference type="SUPFAM" id="SSF110997">
    <property type="entry name" value="Sporulation related repeat"/>
    <property type="match status" value="1"/>
</dbReference>
<dbReference type="Gene3D" id="3.30.70.1070">
    <property type="entry name" value="Sporulation related repeat"/>
    <property type="match status" value="1"/>
</dbReference>
<dbReference type="GO" id="GO:0042834">
    <property type="term" value="F:peptidoglycan binding"/>
    <property type="evidence" value="ECO:0007669"/>
    <property type="project" value="InterPro"/>
</dbReference>
<sequence length="470" mass="52053">MKISFRILLFCTAWMITGPLQAQQNLVYSHYFLNPFLYNPSFVAPNGYSELYLNYRNQWTGIEGAPVTGTVSLHLALNHKTGIAFTGYQDKAGALKTTTGLATFAYQVYLGNSVSDDHKLAFGLSAGATSVSIHGDNSFVNEPVVGTTSSFEGQFGMHYQHKNLKIAFAIPRLFNTYVASDQDFNKVGFKQVRTTLSSVSYAIPIGERIVWEPMVTYRTYENTPSQFEGLGVLRMDNIVWFGGSYRQRYGASAFAGFNIKDKLKLGYAYEFAASQVNALGNGTHEIQLVVRLGKKKLGKSQTKAKTPLQRPQAVADTASVADLPNEDVAQQEKSESATLTGQSTASAATRQDEPVIKPPEPASAILPATVMPTHSDEEKQGSVKSLSGNGLPPGHYVVVGAFRSVENAKRYARNLKRSDYPADVAYHPGRQYYIVHMNHAATIEEARQLRDKYRQMSRYSFRDTWILSIE</sequence>
<feature type="chain" id="PRO_5017176023" evidence="2">
    <location>
        <begin position="23"/>
        <end position="470"/>
    </location>
</feature>
<evidence type="ECO:0000256" key="2">
    <source>
        <dbReference type="SAM" id="SignalP"/>
    </source>
</evidence>
<accession>A0A385SPC1</accession>
<keyword evidence="5" id="KW-1185">Reference proteome</keyword>
<feature type="region of interest" description="Disordered" evidence="1">
    <location>
        <begin position="300"/>
        <end position="361"/>
    </location>
</feature>
<evidence type="ECO:0000313" key="5">
    <source>
        <dbReference type="Proteomes" id="UP000266183"/>
    </source>
</evidence>
<dbReference type="RefSeq" id="WP_119756827.1">
    <property type="nucleotide sequence ID" value="NZ_CP032382.1"/>
</dbReference>
<evidence type="ECO:0000256" key="1">
    <source>
        <dbReference type="SAM" id="MobiDB-lite"/>
    </source>
</evidence>
<dbReference type="InterPro" id="IPR036680">
    <property type="entry name" value="SPOR-like_sf"/>
</dbReference>
<organism evidence="4 5">
    <name type="scientific">Chryseolinea soli</name>
    <dbReference type="NCBI Taxonomy" id="2321403"/>
    <lineage>
        <taxon>Bacteria</taxon>
        <taxon>Pseudomonadati</taxon>
        <taxon>Bacteroidota</taxon>
        <taxon>Cytophagia</taxon>
        <taxon>Cytophagales</taxon>
        <taxon>Fulvivirgaceae</taxon>
        <taxon>Chryseolinea</taxon>
    </lineage>
</organism>
<reference evidence="5" key="1">
    <citation type="submission" date="2018-09" db="EMBL/GenBank/DDBJ databases">
        <title>Chryseolinea sp. KIS68-18 isolated from soil.</title>
        <authorList>
            <person name="Weon H.-Y."/>
            <person name="Kwon S.-W."/>
            <person name="Lee S.A."/>
        </authorList>
    </citation>
    <scope>NUCLEOTIDE SEQUENCE [LARGE SCALE GENOMIC DNA]</scope>
    <source>
        <strain evidence="5">KIS68-18</strain>
    </source>
</reference>
<dbReference type="NCBIfam" id="TIGR03519">
    <property type="entry name" value="T9SS_PorP_fam"/>
    <property type="match status" value="1"/>
</dbReference>
<evidence type="ECO:0000259" key="3">
    <source>
        <dbReference type="PROSITE" id="PS51724"/>
    </source>
</evidence>
<dbReference type="OrthoDB" id="978914at2"/>
<dbReference type="AlphaFoldDB" id="A0A385SPC1"/>
<dbReference type="Proteomes" id="UP000266183">
    <property type="component" value="Chromosome"/>
</dbReference>
<feature type="signal peptide" evidence="2">
    <location>
        <begin position="1"/>
        <end position="22"/>
    </location>
</feature>
<proteinExistence type="predicted"/>
<dbReference type="EMBL" id="CP032382">
    <property type="protein sequence ID" value="AYB33593.1"/>
    <property type="molecule type" value="Genomic_DNA"/>
</dbReference>
<name>A0A385SPC1_9BACT</name>
<protein>
    <submittedName>
        <fullName evidence="4">Type IX secretion system membrane protein PorP/SprF</fullName>
    </submittedName>
</protein>
<dbReference type="InterPro" id="IPR007730">
    <property type="entry name" value="SPOR-like_dom"/>
</dbReference>
<feature type="compositionally biased region" description="Polar residues" evidence="1">
    <location>
        <begin position="336"/>
        <end position="349"/>
    </location>
</feature>
<gene>
    <name evidence="4" type="ORF">D4L85_24740</name>
</gene>
<dbReference type="PROSITE" id="PS51724">
    <property type="entry name" value="SPOR"/>
    <property type="match status" value="1"/>
</dbReference>
<dbReference type="KEGG" id="chk:D4L85_24740"/>
<keyword evidence="2" id="KW-0732">Signal</keyword>
<evidence type="ECO:0000313" key="4">
    <source>
        <dbReference type="EMBL" id="AYB33593.1"/>
    </source>
</evidence>
<dbReference type="Pfam" id="PF11751">
    <property type="entry name" value="PorP_SprF"/>
    <property type="match status" value="1"/>
</dbReference>
<dbReference type="InterPro" id="IPR019861">
    <property type="entry name" value="PorP/SprF_Bacteroidetes"/>
</dbReference>